<gene>
    <name evidence="2" type="ORF">PDE001_LOCUS8575</name>
</gene>
<reference evidence="2" key="1">
    <citation type="submission" date="2022-12" db="EMBL/GenBank/DDBJ databases">
        <authorList>
            <person name="Webb A."/>
        </authorList>
    </citation>
    <scope>NUCLEOTIDE SEQUENCE</scope>
    <source>
        <strain evidence="2">Pd1</strain>
    </source>
</reference>
<dbReference type="InterPro" id="IPR011011">
    <property type="entry name" value="Znf_FYVE_PHD"/>
</dbReference>
<comment type="caution">
    <text evidence="2">The sequence shown here is derived from an EMBL/GenBank/DDBJ whole genome shotgun (WGS) entry which is preliminary data.</text>
</comment>
<dbReference type="SUPFAM" id="SSF57903">
    <property type="entry name" value="FYVE/PHD zinc finger"/>
    <property type="match status" value="1"/>
</dbReference>
<protein>
    <recommendedName>
        <fullName evidence="4">FYVE-type domain-containing protein</fullName>
    </recommendedName>
</protein>
<accession>A0AAV0V1N7</accession>
<keyword evidence="1" id="KW-0812">Transmembrane</keyword>
<sequence>MGCPSSCNECGKKFKVFGIKKKCKYCMGIVCKACLDAHLELKHTGPRGNCRRRKSCEIFDTTGNDKQPELQFLSPAGSPDLELEYTDTEELQVVDSIEAVSDENDDDGILCDDDAEDDVDDDDELLMKRLSRHLCVEDAVQYKELCKVQGMVATWATKEKHVKQEMRREVYDYENCSMFAVSYAMMATVAVWTLFGLLLAVYLRGRSLQADYSYVL</sequence>
<proteinExistence type="predicted"/>
<name>A0AAV0V1N7_9STRA</name>
<evidence type="ECO:0000313" key="2">
    <source>
        <dbReference type="EMBL" id="CAI5743137.1"/>
    </source>
</evidence>
<keyword evidence="1" id="KW-0472">Membrane</keyword>
<dbReference type="Gene3D" id="3.30.40.10">
    <property type="entry name" value="Zinc/RING finger domain, C3HC4 (zinc finger)"/>
    <property type="match status" value="1"/>
</dbReference>
<evidence type="ECO:0000313" key="3">
    <source>
        <dbReference type="Proteomes" id="UP001162029"/>
    </source>
</evidence>
<dbReference type="CDD" id="cd00065">
    <property type="entry name" value="FYVE_like_SF"/>
    <property type="match status" value="1"/>
</dbReference>
<keyword evidence="3" id="KW-1185">Reference proteome</keyword>
<evidence type="ECO:0000256" key="1">
    <source>
        <dbReference type="SAM" id="Phobius"/>
    </source>
</evidence>
<dbReference type="InterPro" id="IPR013083">
    <property type="entry name" value="Znf_RING/FYVE/PHD"/>
</dbReference>
<evidence type="ECO:0008006" key="4">
    <source>
        <dbReference type="Google" id="ProtNLM"/>
    </source>
</evidence>
<dbReference type="AlphaFoldDB" id="A0AAV0V1N7"/>
<dbReference type="EMBL" id="CANTFM010001834">
    <property type="protein sequence ID" value="CAI5743137.1"/>
    <property type="molecule type" value="Genomic_DNA"/>
</dbReference>
<dbReference type="Proteomes" id="UP001162029">
    <property type="component" value="Unassembled WGS sequence"/>
</dbReference>
<organism evidence="2 3">
    <name type="scientific">Peronospora destructor</name>
    <dbReference type="NCBI Taxonomy" id="86335"/>
    <lineage>
        <taxon>Eukaryota</taxon>
        <taxon>Sar</taxon>
        <taxon>Stramenopiles</taxon>
        <taxon>Oomycota</taxon>
        <taxon>Peronosporomycetes</taxon>
        <taxon>Peronosporales</taxon>
        <taxon>Peronosporaceae</taxon>
        <taxon>Peronospora</taxon>
    </lineage>
</organism>
<keyword evidence="1" id="KW-1133">Transmembrane helix</keyword>
<feature type="transmembrane region" description="Helical" evidence="1">
    <location>
        <begin position="183"/>
        <end position="203"/>
    </location>
</feature>